<dbReference type="PRINTS" id="PR00987">
    <property type="entry name" value="TRNASYNTHGLU"/>
</dbReference>
<keyword evidence="6 7" id="KW-0030">Aminoacyl-tRNA synthetase</keyword>
<keyword evidence="2" id="KW-0479">Metal-binding</keyword>
<keyword evidence="5 7" id="KW-0067">ATP-binding</keyword>
<dbReference type="InterPro" id="IPR000924">
    <property type="entry name" value="Glu/Gln-tRNA-synth"/>
</dbReference>
<evidence type="ECO:0000256" key="2">
    <source>
        <dbReference type="ARBA" id="ARBA00022723"/>
    </source>
</evidence>
<dbReference type="SUPFAM" id="SSF52374">
    <property type="entry name" value="Nucleotidylyl transferase"/>
    <property type="match status" value="1"/>
</dbReference>
<evidence type="ECO:0000256" key="1">
    <source>
        <dbReference type="ARBA" id="ARBA00022598"/>
    </source>
</evidence>
<dbReference type="Pfam" id="PF00749">
    <property type="entry name" value="tRNA-synt_1c"/>
    <property type="match status" value="1"/>
</dbReference>
<dbReference type="OrthoDB" id="9807503at2"/>
<gene>
    <name evidence="9" type="primary">gltX1</name>
    <name evidence="9" type="ORF">CA13_59720</name>
</gene>
<dbReference type="GO" id="GO:0006424">
    <property type="term" value="P:glutamyl-tRNA aminoacylation"/>
    <property type="evidence" value="ECO:0007669"/>
    <property type="project" value="TreeGrafter"/>
</dbReference>
<evidence type="ECO:0000313" key="10">
    <source>
        <dbReference type="Proteomes" id="UP000315010"/>
    </source>
</evidence>
<accession>A0A5C5ZD36</accession>
<dbReference type="EMBL" id="SJPJ01000001">
    <property type="protein sequence ID" value="TWT84493.1"/>
    <property type="molecule type" value="Genomic_DNA"/>
</dbReference>
<dbReference type="GO" id="GO:0004818">
    <property type="term" value="F:glutamate-tRNA ligase activity"/>
    <property type="evidence" value="ECO:0007669"/>
    <property type="project" value="UniProtKB-EC"/>
</dbReference>
<dbReference type="PANTHER" id="PTHR43311:SF1">
    <property type="entry name" value="GLUTAMYL-Q TRNA(ASP) SYNTHETASE"/>
    <property type="match status" value="1"/>
</dbReference>
<dbReference type="InterPro" id="IPR020058">
    <property type="entry name" value="Glu/Gln-tRNA-synth_Ib_cat-dom"/>
</dbReference>
<feature type="domain" description="Glutamyl/glutaminyl-tRNA synthetase class Ib catalytic" evidence="8">
    <location>
        <begin position="5"/>
        <end position="304"/>
    </location>
</feature>
<comment type="similarity">
    <text evidence="7">Belongs to the class-I aminoacyl-tRNA synthetase family.</text>
</comment>
<evidence type="ECO:0000313" key="9">
    <source>
        <dbReference type="EMBL" id="TWT84493.1"/>
    </source>
</evidence>
<evidence type="ECO:0000256" key="6">
    <source>
        <dbReference type="ARBA" id="ARBA00023146"/>
    </source>
</evidence>
<keyword evidence="7" id="KW-0648">Protein biosynthesis</keyword>
<evidence type="ECO:0000256" key="7">
    <source>
        <dbReference type="RuleBase" id="RU363037"/>
    </source>
</evidence>
<dbReference type="NCBIfam" id="NF004315">
    <property type="entry name" value="PRK05710.1-4"/>
    <property type="match status" value="1"/>
</dbReference>
<comment type="caution">
    <text evidence="9">The sequence shown here is derived from an EMBL/GenBank/DDBJ whole genome shotgun (WGS) entry which is preliminary data.</text>
</comment>
<evidence type="ECO:0000256" key="5">
    <source>
        <dbReference type="ARBA" id="ARBA00022840"/>
    </source>
</evidence>
<dbReference type="GO" id="GO:0005524">
    <property type="term" value="F:ATP binding"/>
    <property type="evidence" value="ECO:0007669"/>
    <property type="project" value="UniProtKB-KW"/>
</dbReference>
<evidence type="ECO:0000256" key="3">
    <source>
        <dbReference type="ARBA" id="ARBA00022741"/>
    </source>
</evidence>
<dbReference type="RefSeq" id="WP_146402249.1">
    <property type="nucleotide sequence ID" value="NZ_SJPJ01000001.1"/>
</dbReference>
<proteinExistence type="inferred from homology"/>
<name>A0A5C5ZD36_9BACT</name>
<reference evidence="9 10" key="1">
    <citation type="submission" date="2019-02" db="EMBL/GenBank/DDBJ databases">
        <title>Deep-cultivation of Planctomycetes and their phenomic and genomic characterization uncovers novel biology.</title>
        <authorList>
            <person name="Wiegand S."/>
            <person name="Jogler M."/>
            <person name="Boedeker C."/>
            <person name="Pinto D."/>
            <person name="Vollmers J."/>
            <person name="Rivas-Marin E."/>
            <person name="Kohn T."/>
            <person name="Peeters S.H."/>
            <person name="Heuer A."/>
            <person name="Rast P."/>
            <person name="Oberbeckmann S."/>
            <person name="Bunk B."/>
            <person name="Jeske O."/>
            <person name="Meyerdierks A."/>
            <person name="Storesund J.E."/>
            <person name="Kallscheuer N."/>
            <person name="Luecker S."/>
            <person name="Lage O.M."/>
            <person name="Pohl T."/>
            <person name="Merkel B.J."/>
            <person name="Hornburger P."/>
            <person name="Mueller R.-W."/>
            <person name="Bruemmer F."/>
            <person name="Labrenz M."/>
            <person name="Spormann A.M."/>
            <person name="Op Den Camp H."/>
            <person name="Overmann J."/>
            <person name="Amann R."/>
            <person name="Jetten M.S.M."/>
            <person name="Mascher T."/>
            <person name="Medema M.H."/>
            <person name="Devos D.P."/>
            <person name="Kaster A.-K."/>
            <person name="Ovreas L."/>
            <person name="Rohde M."/>
            <person name="Galperin M.Y."/>
            <person name="Jogler C."/>
        </authorList>
    </citation>
    <scope>NUCLEOTIDE SEQUENCE [LARGE SCALE GENOMIC DNA]</scope>
    <source>
        <strain evidence="9 10">CA13</strain>
    </source>
</reference>
<dbReference type="EC" id="6.1.1.17" evidence="9"/>
<protein>
    <submittedName>
        <fullName evidence="9">Glutamate--tRNA ligase 1</fullName>
        <ecNumber evidence="9">6.1.1.17</ecNumber>
    </submittedName>
</protein>
<dbReference type="AlphaFoldDB" id="A0A5C5ZD36"/>
<keyword evidence="1 7" id="KW-0436">Ligase</keyword>
<sequence length="314" mass="34945">MTAGRLAPSPTGAQHLGNARTYLIAYWSARSLGKRLVLRIEDIDSPRVKPWAVQQAIDDLRWLGISWDEGPDIGGPHEPYIQTLRRSRYEEALEHLISINRVYPCTCSRRDIAEAGSAPHFEHEGHVYPGTCATWSKGDPLPESGSYCWRFRITENLVHFDDLVGGSQSCSPARHLGDFPVTQKSGNISYHLAVVCDDHSMGITEVVRGDDLLPSTFRHLDLATVIGMTPPQYAHVPLVLGPDGRRLAKRHGDTRLATLRQRGITPEQIVGWAAHSAGFIDDLQRCQADDVIESFSWDKLHRQPVIADDTFGLS</sequence>
<organism evidence="9 10">
    <name type="scientific">Novipirellula herctigrandis</name>
    <dbReference type="NCBI Taxonomy" id="2527986"/>
    <lineage>
        <taxon>Bacteria</taxon>
        <taxon>Pseudomonadati</taxon>
        <taxon>Planctomycetota</taxon>
        <taxon>Planctomycetia</taxon>
        <taxon>Pirellulales</taxon>
        <taxon>Pirellulaceae</taxon>
        <taxon>Novipirellula</taxon>
    </lineage>
</organism>
<evidence type="ECO:0000259" key="8">
    <source>
        <dbReference type="Pfam" id="PF00749"/>
    </source>
</evidence>
<evidence type="ECO:0000256" key="4">
    <source>
        <dbReference type="ARBA" id="ARBA00022833"/>
    </source>
</evidence>
<keyword evidence="10" id="KW-1185">Reference proteome</keyword>
<keyword evidence="3 7" id="KW-0547">Nucleotide-binding</keyword>
<dbReference type="Proteomes" id="UP000315010">
    <property type="component" value="Unassembled WGS sequence"/>
</dbReference>
<dbReference type="InterPro" id="IPR014729">
    <property type="entry name" value="Rossmann-like_a/b/a_fold"/>
</dbReference>
<dbReference type="PANTHER" id="PTHR43311">
    <property type="entry name" value="GLUTAMATE--TRNA LIGASE"/>
    <property type="match status" value="1"/>
</dbReference>
<dbReference type="GO" id="GO:0005829">
    <property type="term" value="C:cytosol"/>
    <property type="evidence" value="ECO:0007669"/>
    <property type="project" value="TreeGrafter"/>
</dbReference>
<dbReference type="InterPro" id="IPR049940">
    <property type="entry name" value="GluQ/Sye"/>
</dbReference>
<dbReference type="Gene3D" id="3.40.50.620">
    <property type="entry name" value="HUPs"/>
    <property type="match status" value="1"/>
</dbReference>
<keyword evidence="4" id="KW-0862">Zinc</keyword>